<keyword evidence="6 9" id="KW-1133">Transmembrane helix</keyword>
<dbReference type="FunFam" id="1.10.357.20:FF:000002">
    <property type="entry name" value="Solute carrier family 41, member 2"/>
    <property type="match status" value="1"/>
</dbReference>
<feature type="transmembrane region" description="Helical" evidence="9">
    <location>
        <begin position="295"/>
        <end position="315"/>
    </location>
</feature>
<keyword evidence="8 9" id="KW-0472">Membrane</keyword>
<evidence type="ECO:0000256" key="6">
    <source>
        <dbReference type="ARBA" id="ARBA00022989"/>
    </source>
</evidence>
<comment type="caution">
    <text evidence="12">The sequence shown here is derived from an EMBL/GenBank/DDBJ whole genome shotgun (WGS) entry which is preliminary data.</text>
</comment>
<evidence type="ECO:0000256" key="9">
    <source>
        <dbReference type="RuleBase" id="RU369007"/>
    </source>
</evidence>
<reference evidence="12 13" key="1">
    <citation type="submission" date="2016-07" db="EMBL/GenBank/DDBJ databases">
        <title>Disparate Historic Effective Population Sizes Predicted by Modern Levels of Genome Diversity for the Scaled Quail (Callipepla squamata) and the Northern Bobwhite (Colinus virginianus): Inferences from First and Second Generation Draft Genome Assemblies for Sympatric New World Quail.</title>
        <authorList>
            <person name="Oldeschulte D.L."/>
            <person name="Halley Y.A."/>
            <person name="Bhattarai E.K."/>
            <person name="Brashear W.A."/>
            <person name="Hill J."/>
            <person name="Metz R.P."/>
            <person name="Johnson C.D."/>
            <person name="Rollins D."/>
            <person name="Peterson M.J."/>
            <person name="Bickhart D.M."/>
            <person name="Decker J.E."/>
            <person name="Seabury C.M."/>
        </authorList>
    </citation>
    <scope>NUCLEOTIDE SEQUENCE [LARGE SCALE GENOMIC DNA]</scope>
    <source>
        <strain evidence="12 13">Texas</strain>
        <tissue evidence="12">Leg muscle</tissue>
    </source>
</reference>
<evidence type="ECO:0000256" key="10">
    <source>
        <dbReference type="SAM" id="MobiDB-lite"/>
    </source>
</evidence>
<gene>
    <name evidence="12" type="ORF">ASZ78_012796</name>
</gene>
<protein>
    <recommendedName>
        <fullName evidence="9">Solute carrier family 41 member</fullName>
    </recommendedName>
</protein>
<comment type="similarity">
    <text evidence="2 9">Belongs to the SLC41A transporter family.</text>
</comment>
<evidence type="ECO:0000256" key="7">
    <source>
        <dbReference type="ARBA" id="ARBA00023065"/>
    </source>
</evidence>
<dbReference type="GO" id="GO:0022890">
    <property type="term" value="F:inorganic cation transmembrane transporter activity"/>
    <property type="evidence" value="ECO:0007669"/>
    <property type="project" value="UniProtKB-UniRule"/>
</dbReference>
<feature type="transmembrane region" description="Helical" evidence="9">
    <location>
        <begin position="71"/>
        <end position="94"/>
    </location>
</feature>
<dbReference type="GO" id="GO:0005886">
    <property type="term" value="C:plasma membrane"/>
    <property type="evidence" value="ECO:0007669"/>
    <property type="project" value="TreeGrafter"/>
</dbReference>
<feature type="compositionally biased region" description="Basic residues" evidence="10">
    <location>
        <begin position="22"/>
        <end position="34"/>
    </location>
</feature>
<evidence type="ECO:0000256" key="5">
    <source>
        <dbReference type="ARBA" id="ARBA00022842"/>
    </source>
</evidence>
<evidence type="ECO:0000313" key="13">
    <source>
        <dbReference type="Proteomes" id="UP000198323"/>
    </source>
</evidence>
<evidence type="ECO:0000256" key="3">
    <source>
        <dbReference type="ARBA" id="ARBA00022448"/>
    </source>
</evidence>
<feature type="transmembrane region" description="Helical" evidence="9">
    <location>
        <begin position="140"/>
        <end position="161"/>
    </location>
</feature>
<dbReference type="OrthoDB" id="5791097at2759"/>
<accession>A0A226NAA9</accession>
<organism evidence="12 13">
    <name type="scientific">Callipepla squamata</name>
    <name type="common">Scaled quail</name>
    <dbReference type="NCBI Taxonomy" id="9009"/>
    <lineage>
        <taxon>Eukaryota</taxon>
        <taxon>Metazoa</taxon>
        <taxon>Chordata</taxon>
        <taxon>Craniata</taxon>
        <taxon>Vertebrata</taxon>
        <taxon>Euteleostomi</taxon>
        <taxon>Archelosauria</taxon>
        <taxon>Archosauria</taxon>
        <taxon>Dinosauria</taxon>
        <taxon>Saurischia</taxon>
        <taxon>Theropoda</taxon>
        <taxon>Coelurosauria</taxon>
        <taxon>Aves</taxon>
        <taxon>Neognathae</taxon>
        <taxon>Galloanserae</taxon>
        <taxon>Galliformes</taxon>
        <taxon>Odontophoridae</taxon>
        <taxon>Callipepla</taxon>
    </lineage>
</organism>
<dbReference type="InterPro" id="IPR045349">
    <property type="entry name" value="SLC41A1-3"/>
</dbReference>
<feature type="transmembrane region" description="Helical" evidence="9">
    <location>
        <begin position="522"/>
        <end position="545"/>
    </location>
</feature>
<dbReference type="GO" id="GO:0030001">
    <property type="term" value="P:metal ion transport"/>
    <property type="evidence" value="ECO:0007669"/>
    <property type="project" value="UniProtKB-UniRule"/>
</dbReference>
<feature type="region of interest" description="Disordered" evidence="10">
    <location>
        <begin position="1"/>
        <end position="48"/>
    </location>
</feature>
<keyword evidence="7 9" id="KW-0406">Ion transport</keyword>
<dbReference type="Gene3D" id="1.10.357.20">
    <property type="entry name" value="SLC41 divalent cation transporters, integral membrane domain"/>
    <property type="match status" value="2"/>
</dbReference>
<dbReference type="InterPro" id="IPR036739">
    <property type="entry name" value="SLC41_membr_dom_sf"/>
</dbReference>
<feature type="transmembrane region" description="Helical" evidence="9">
    <location>
        <begin position="258"/>
        <end position="283"/>
    </location>
</feature>
<name>A0A226NAA9_CALSU</name>
<evidence type="ECO:0000256" key="1">
    <source>
        <dbReference type="ARBA" id="ARBA00004141"/>
    </source>
</evidence>
<dbReference type="Proteomes" id="UP000198323">
    <property type="component" value="Unassembled WGS sequence"/>
</dbReference>
<dbReference type="PANTHER" id="PTHR16228">
    <property type="entry name" value="DIVALENT CATION TRANSPORTER SOLUTE CARRIER FAMILY 41"/>
    <property type="match status" value="1"/>
</dbReference>
<keyword evidence="4 9" id="KW-0812">Transmembrane</keyword>
<keyword evidence="13" id="KW-1185">Reference proteome</keyword>
<feature type="transmembrane region" description="Helical" evidence="9">
    <location>
        <begin position="478"/>
        <end position="501"/>
    </location>
</feature>
<feature type="domain" description="SLC41A/MgtE integral membrane" evidence="11">
    <location>
        <begin position="394"/>
        <end position="537"/>
    </location>
</feature>
<dbReference type="Pfam" id="PF01769">
    <property type="entry name" value="MgtE"/>
    <property type="match status" value="2"/>
</dbReference>
<evidence type="ECO:0000259" key="11">
    <source>
        <dbReference type="Pfam" id="PF01769"/>
    </source>
</evidence>
<comment type="subcellular location">
    <subcellularLocation>
        <location evidence="1 9">Membrane</location>
        <topology evidence="1 9">Multi-pass membrane protein</topology>
    </subcellularLocation>
</comment>
<dbReference type="EMBL" id="MCFN01000118">
    <property type="protein sequence ID" value="OXB64533.1"/>
    <property type="molecule type" value="Genomic_DNA"/>
</dbReference>
<dbReference type="GO" id="GO:0008324">
    <property type="term" value="F:monoatomic cation transmembrane transporter activity"/>
    <property type="evidence" value="ECO:0007669"/>
    <property type="project" value="UniProtKB-UniRule"/>
</dbReference>
<feature type="transmembrane region" description="Helical" evidence="9">
    <location>
        <begin position="173"/>
        <end position="191"/>
    </location>
</feature>
<feature type="domain" description="SLC41A/MgtE integral membrane" evidence="11">
    <location>
        <begin position="181"/>
        <end position="315"/>
    </location>
</feature>
<evidence type="ECO:0000256" key="4">
    <source>
        <dbReference type="ARBA" id="ARBA00022692"/>
    </source>
</evidence>
<sequence>MKGEETRQRKKEGRTKNGEQRSRHKAKGKAKHRESRLGSQEAEDASLPAQQKLLAEEKASMAKSREESAGAICLQVLLPYLLAGLGMVLAGMVLDYVQWLTMVVTQLELELCFHGQKLRGFTCKLTRSASGFLPETSFSIASQIFVPFLLAGLGMVAAGLLMDVVQHWEVFRTITEVFILVPALVGLKGNLEMTLASRLSTAANTGQMDDAQKQWKMATCNLALIQVQATVVGLLAAVAAVILGAISKGSVELSQAAVLCASSVTTAFIAALSLGLVMIGVIIGARKVGINPDNIATPIAASLGDLITLSLLAGISSTLFKYIDMKYLSPLICAVFIVMIPLWVAIAKQSPSLAEVLKSGWQPVIVAMSISSIGGLILDKTVTDPNFEGMAVFTPVINGVGGNLVAIQASRISTFLHFWSMPGVLPYKMRQNWPNPFTTFFSSEVNSKSARVLFLLVVPGHLVFLYTIHLLQGGHTSLSFTFVLFYLTAALLQVGILLYVADLIVRLMWRKALDPDNFSIPYLTALGDLLGTGFLAVCFRLVWLIHGADMNLGN</sequence>
<evidence type="ECO:0000256" key="8">
    <source>
        <dbReference type="ARBA" id="ARBA00023136"/>
    </source>
</evidence>
<feature type="transmembrane region" description="Helical" evidence="9">
    <location>
        <begin position="327"/>
        <end position="347"/>
    </location>
</feature>
<dbReference type="InterPro" id="IPR006667">
    <property type="entry name" value="SLC41_membr_dom"/>
</dbReference>
<dbReference type="SUPFAM" id="SSF161093">
    <property type="entry name" value="MgtE membrane domain-like"/>
    <property type="match status" value="2"/>
</dbReference>
<feature type="transmembrane region" description="Helical" evidence="9">
    <location>
        <begin position="223"/>
        <end position="246"/>
    </location>
</feature>
<keyword evidence="5 9" id="KW-0460">Magnesium</keyword>
<feature type="transmembrane region" description="Helical" evidence="9">
    <location>
        <begin position="359"/>
        <end position="378"/>
    </location>
</feature>
<comment type="function">
    <text evidence="9">Acts as a magnesium transporter.</text>
</comment>
<dbReference type="PANTHER" id="PTHR16228:SF22">
    <property type="entry name" value="SOLUTE CARRIER FAMILY 41 MEMBER 3"/>
    <property type="match status" value="1"/>
</dbReference>
<dbReference type="STRING" id="9009.A0A226NAA9"/>
<keyword evidence="3 9" id="KW-0813">Transport</keyword>
<evidence type="ECO:0000313" key="12">
    <source>
        <dbReference type="EMBL" id="OXB64533.1"/>
    </source>
</evidence>
<feature type="transmembrane region" description="Helical" evidence="9">
    <location>
        <begin position="452"/>
        <end position="472"/>
    </location>
</feature>
<evidence type="ECO:0000256" key="2">
    <source>
        <dbReference type="ARBA" id="ARBA00009749"/>
    </source>
</evidence>
<dbReference type="AlphaFoldDB" id="A0A226NAA9"/>
<proteinExistence type="inferred from homology"/>
<dbReference type="FunFam" id="1.10.357.20:FF:000001">
    <property type="entry name" value="Solute carrier family 41 member 2"/>
    <property type="match status" value="1"/>
</dbReference>